<reference evidence="1" key="1">
    <citation type="submission" date="2021-02" db="EMBL/GenBank/DDBJ databases">
        <authorList>
            <person name="Dougan E. K."/>
            <person name="Rhodes N."/>
            <person name="Thang M."/>
            <person name="Chan C."/>
        </authorList>
    </citation>
    <scope>NUCLEOTIDE SEQUENCE</scope>
</reference>
<comment type="caution">
    <text evidence="1">The sequence shown here is derived from an EMBL/GenBank/DDBJ whole genome shotgun (WGS) entry which is preliminary data.</text>
</comment>
<name>A0A812MGS1_SYMPI</name>
<evidence type="ECO:0000313" key="2">
    <source>
        <dbReference type="Proteomes" id="UP000649617"/>
    </source>
</evidence>
<proteinExistence type="predicted"/>
<dbReference type="AlphaFoldDB" id="A0A812MGS1"/>
<gene>
    <name evidence="1" type="ORF">SPIL2461_LOCUS5554</name>
</gene>
<feature type="non-terminal residue" evidence="1">
    <location>
        <position position="458"/>
    </location>
</feature>
<evidence type="ECO:0000313" key="1">
    <source>
        <dbReference type="EMBL" id="CAE7262617.1"/>
    </source>
</evidence>
<dbReference type="OrthoDB" id="406470at2759"/>
<protein>
    <submittedName>
        <fullName evidence="1">Uncharacterized protein</fullName>
    </submittedName>
</protein>
<dbReference type="Proteomes" id="UP000649617">
    <property type="component" value="Unassembled WGS sequence"/>
</dbReference>
<dbReference type="EMBL" id="CAJNIZ010007934">
    <property type="protein sequence ID" value="CAE7262617.1"/>
    <property type="molecule type" value="Genomic_DNA"/>
</dbReference>
<keyword evidence="2" id="KW-1185">Reference proteome</keyword>
<sequence length="458" mass="51828">VQELSKGALDFARSCGGQPPEDGIMQRLSAIGTMGKHASNAERDLHFVLKQISLQVPVDKIKVRFQHPSSGEIRETDFPCILPEKFAAKLWQMGEDYFRFYFLANDETAARDLWRHVSARPWASGVDRNSKVVIPITLYGDEVYTYKATDCGVITVYAWSTDYLTCAHGPLDRYFLICAHSQYLEADVTWTDLSKQLAAHFTALCSQEWPWSHKYEFRFSSVTGSALVYCCERGFWGAIQGKYEEALAASLRTAYVEFSRWNALQPKKVTHPRFTCARLNRKNKSKHPALNSKGAASKALTHWLADVTANMANADGAIFLDKQVATCVAAYSRMLKAMDEAPLLLSEAEANRIYKLGQLHLETYSALRRKSSRVFGANALNKCMWVLLPKHHHLLHMLTDCVLEDRLNPRCQTLFCGESFIGHVGRMAKTCHRSSLPMRLLQRYKTLMGLKAQDLISE</sequence>
<organism evidence="1 2">
    <name type="scientific">Symbiodinium pilosum</name>
    <name type="common">Dinoflagellate</name>
    <dbReference type="NCBI Taxonomy" id="2952"/>
    <lineage>
        <taxon>Eukaryota</taxon>
        <taxon>Sar</taxon>
        <taxon>Alveolata</taxon>
        <taxon>Dinophyceae</taxon>
        <taxon>Suessiales</taxon>
        <taxon>Symbiodiniaceae</taxon>
        <taxon>Symbiodinium</taxon>
    </lineage>
</organism>
<accession>A0A812MGS1</accession>